<keyword evidence="9 15" id="KW-0472">Membrane</keyword>
<dbReference type="InterPro" id="IPR048254">
    <property type="entry name" value="CDP_ALCOHOL_P_TRANSF_CS"/>
</dbReference>
<evidence type="ECO:0000256" key="4">
    <source>
        <dbReference type="ARBA" id="ARBA00022516"/>
    </source>
</evidence>
<feature type="transmembrane region" description="Helical" evidence="15">
    <location>
        <begin position="118"/>
        <end position="140"/>
    </location>
</feature>
<evidence type="ECO:0000256" key="10">
    <source>
        <dbReference type="ARBA" id="ARBA00023209"/>
    </source>
</evidence>
<keyword evidence="5 13" id="KW-0808">Transferase</keyword>
<evidence type="ECO:0000256" key="12">
    <source>
        <dbReference type="NCBIfam" id="TIGR00560"/>
    </source>
</evidence>
<feature type="compositionally biased region" description="Polar residues" evidence="14">
    <location>
        <begin position="224"/>
        <end position="238"/>
    </location>
</feature>
<evidence type="ECO:0000256" key="3">
    <source>
        <dbReference type="ARBA" id="ARBA00010441"/>
    </source>
</evidence>
<keyword evidence="11" id="KW-1208">Phospholipid metabolism</keyword>
<comment type="caution">
    <text evidence="16">The sequence shown here is derived from an EMBL/GenBank/DDBJ whole genome shotgun (WGS) entry which is preliminary data.</text>
</comment>
<dbReference type="GO" id="GO:0046474">
    <property type="term" value="P:glycerophospholipid biosynthetic process"/>
    <property type="evidence" value="ECO:0007669"/>
    <property type="project" value="TreeGrafter"/>
</dbReference>
<evidence type="ECO:0000256" key="9">
    <source>
        <dbReference type="ARBA" id="ARBA00023136"/>
    </source>
</evidence>
<dbReference type="PANTHER" id="PTHR14269:SF52">
    <property type="entry name" value="PHOSPHATIDYLGLYCEROPHOSPHATE SYNTHASE-RELATED"/>
    <property type="match status" value="1"/>
</dbReference>
<dbReference type="GO" id="GO:0008444">
    <property type="term" value="F:CDP-diacylglycerol-glycerol-3-phosphate 3-phosphatidyltransferase activity"/>
    <property type="evidence" value="ECO:0007669"/>
    <property type="project" value="UniProtKB-UniRule"/>
</dbReference>
<feature type="region of interest" description="Disordered" evidence="14">
    <location>
        <begin position="218"/>
        <end position="245"/>
    </location>
</feature>
<keyword evidence="17" id="KW-1185">Reference proteome</keyword>
<dbReference type="InterPro" id="IPR050324">
    <property type="entry name" value="CDP-alcohol_PTase-I"/>
</dbReference>
<sequence length="245" mass="25819">MSAGTSESRPGSAARGPDPITDPVNSVPVVNIANILTSFRIVLVPVFLVALFADGGHNTVWRIVAFAIFAVAAITDRYDGMIARSRGLITDFGKLADPIADKALMGSALIGLSILGDLWWWVTIVILARELGITALRFWVLRHGVIAASRGGKLKTLLQSIAIGLYILPLPAAGHVVAVVIMMAALVVTVVTGVDYLWHALLLRARGRAAADAARRHDAAVSDPASTADHSSTGSRSSAGERDAR</sequence>
<dbReference type="Gene3D" id="1.20.120.1760">
    <property type="match status" value="1"/>
</dbReference>
<dbReference type="PANTHER" id="PTHR14269">
    <property type="entry name" value="CDP-DIACYLGLYCEROL--GLYCEROL-3-PHOSPHATE 3-PHOSPHATIDYLTRANSFERASE-RELATED"/>
    <property type="match status" value="1"/>
</dbReference>
<evidence type="ECO:0000256" key="1">
    <source>
        <dbReference type="ARBA" id="ARBA00004141"/>
    </source>
</evidence>
<evidence type="ECO:0000313" key="17">
    <source>
        <dbReference type="Proteomes" id="UP000621454"/>
    </source>
</evidence>
<evidence type="ECO:0000256" key="14">
    <source>
        <dbReference type="SAM" id="MobiDB-lite"/>
    </source>
</evidence>
<comment type="pathway">
    <text evidence="2">Lipid metabolism; phospholipid metabolism.</text>
</comment>
<feature type="transmembrane region" description="Helical" evidence="15">
    <location>
        <begin position="152"/>
        <end position="170"/>
    </location>
</feature>
<keyword evidence="8" id="KW-0443">Lipid metabolism</keyword>
<gene>
    <name evidence="16" type="ORF">GCM10011489_12940</name>
</gene>
<evidence type="ECO:0000313" key="16">
    <source>
        <dbReference type="EMBL" id="GGB26196.1"/>
    </source>
</evidence>
<comment type="subcellular location">
    <subcellularLocation>
        <location evidence="1">Membrane</location>
        <topology evidence="1">Multi-pass membrane protein</topology>
    </subcellularLocation>
</comment>
<dbReference type="RefSeq" id="WP_188585761.1">
    <property type="nucleotide sequence ID" value="NZ_BMGC01000006.1"/>
</dbReference>
<dbReference type="InterPro" id="IPR043130">
    <property type="entry name" value="CDP-OH_PTrfase_TM_dom"/>
</dbReference>
<feature type="transmembrane region" description="Helical" evidence="15">
    <location>
        <begin position="60"/>
        <end position="78"/>
    </location>
</feature>
<feature type="transmembrane region" description="Helical" evidence="15">
    <location>
        <begin position="32"/>
        <end position="53"/>
    </location>
</feature>
<keyword evidence="4" id="KW-0444">Lipid biosynthesis</keyword>
<evidence type="ECO:0000256" key="13">
    <source>
        <dbReference type="RuleBase" id="RU003750"/>
    </source>
</evidence>
<evidence type="ECO:0000256" key="5">
    <source>
        <dbReference type="ARBA" id="ARBA00022679"/>
    </source>
</evidence>
<keyword evidence="6 15" id="KW-0812">Transmembrane</keyword>
<keyword evidence="10" id="KW-0594">Phospholipid biosynthesis</keyword>
<reference evidence="16" key="2">
    <citation type="submission" date="2020-09" db="EMBL/GenBank/DDBJ databases">
        <authorList>
            <person name="Sun Q."/>
            <person name="Zhou Y."/>
        </authorList>
    </citation>
    <scope>NUCLEOTIDE SEQUENCE</scope>
    <source>
        <strain evidence="16">CGMCC 1.12827</strain>
    </source>
</reference>
<protein>
    <recommendedName>
        <fullName evidence="12">CDP-diacylglycerol--glycerol-3-phosphate 3-phosphatidyltransferase</fullName>
        <ecNumber evidence="12">2.7.8.5</ecNumber>
    </recommendedName>
</protein>
<comment type="similarity">
    <text evidence="3 13">Belongs to the CDP-alcohol phosphatidyltransferase class-I family.</text>
</comment>
<dbReference type="EMBL" id="BMGC01000006">
    <property type="protein sequence ID" value="GGB26196.1"/>
    <property type="molecule type" value="Genomic_DNA"/>
</dbReference>
<accession>A0A916T067</accession>
<dbReference type="InterPro" id="IPR000462">
    <property type="entry name" value="CDP-OH_P_trans"/>
</dbReference>
<evidence type="ECO:0000256" key="15">
    <source>
        <dbReference type="SAM" id="Phobius"/>
    </source>
</evidence>
<dbReference type="Pfam" id="PF01066">
    <property type="entry name" value="CDP-OH_P_transf"/>
    <property type="match status" value="1"/>
</dbReference>
<evidence type="ECO:0000256" key="11">
    <source>
        <dbReference type="ARBA" id="ARBA00023264"/>
    </source>
</evidence>
<dbReference type="GO" id="GO:0016020">
    <property type="term" value="C:membrane"/>
    <property type="evidence" value="ECO:0007669"/>
    <property type="project" value="UniProtKB-SubCell"/>
</dbReference>
<dbReference type="NCBIfam" id="TIGR00560">
    <property type="entry name" value="pgsA"/>
    <property type="match status" value="1"/>
</dbReference>
<keyword evidence="7 15" id="KW-1133">Transmembrane helix</keyword>
<dbReference type="InterPro" id="IPR004570">
    <property type="entry name" value="Phosphatidylglycerol_P_synth"/>
</dbReference>
<proteinExistence type="inferred from homology"/>
<dbReference type="Proteomes" id="UP000621454">
    <property type="component" value="Unassembled WGS sequence"/>
</dbReference>
<dbReference type="PROSITE" id="PS00379">
    <property type="entry name" value="CDP_ALCOHOL_P_TRANSF"/>
    <property type="match status" value="1"/>
</dbReference>
<dbReference type="EC" id="2.7.8.5" evidence="12"/>
<evidence type="ECO:0000256" key="8">
    <source>
        <dbReference type="ARBA" id="ARBA00023098"/>
    </source>
</evidence>
<evidence type="ECO:0000256" key="7">
    <source>
        <dbReference type="ARBA" id="ARBA00022989"/>
    </source>
</evidence>
<organism evidence="16 17">
    <name type="scientific">Gordonia jinhuaensis</name>
    <dbReference type="NCBI Taxonomy" id="1517702"/>
    <lineage>
        <taxon>Bacteria</taxon>
        <taxon>Bacillati</taxon>
        <taxon>Actinomycetota</taxon>
        <taxon>Actinomycetes</taxon>
        <taxon>Mycobacteriales</taxon>
        <taxon>Gordoniaceae</taxon>
        <taxon>Gordonia</taxon>
    </lineage>
</organism>
<evidence type="ECO:0000256" key="2">
    <source>
        <dbReference type="ARBA" id="ARBA00005074"/>
    </source>
</evidence>
<dbReference type="AlphaFoldDB" id="A0A916T067"/>
<evidence type="ECO:0000256" key="6">
    <source>
        <dbReference type="ARBA" id="ARBA00022692"/>
    </source>
</evidence>
<name>A0A916T067_9ACTN</name>
<feature type="transmembrane region" description="Helical" evidence="15">
    <location>
        <begin position="176"/>
        <end position="198"/>
    </location>
</feature>
<reference evidence="16" key="1">
    <citation type="journal article" date="2014" name="Int. J. Syst. Evol. Microbiol.">
        <title>Complete genome sequence of Corynebacterium casei LMG S-19264T (=DSM 44701T), isolated from a smear-ripened cheese.</title>
        <authorList>
            <consortium name="US DOE Joint Genome Institute (JGI-PGF)"/>
            <person name="Walter F."/>
            <person name="Albersmeier A."/>
            <person name="Kalinowski J."/>
            <person name="Ruckert C."/>
        </authorList>
    </citation>
    <scope>NUCLEOTIDE SEQUENCE</scope>
    <source>
        <strain evidence="16">CGMCC 1.12827</strain>
    </source>
</reference>